<evidence type="ECO:0000256" key="2">
    <source>
        <dbReference type="ARBA" id="ARBA00022705"/>
    </source>
</evidence>
<dbReference type="SUPFAM" id="SSF56596">
    <property type="entry name" value="Replication terminator protein (Tus)"/>
    <property type="match status" value="1"/>
</dbReference>
<reference evidence="6" key="1">
    <citation type="submission" date="2018-06" db="EMBL/GenBank/DDBJ databases">
        <authorList>
            <consortium name="PulseNet: The National Subtyping Network for Foodborne Disease Surveillance"/>
            <person name="Tarr C.L."/>
            <person name="Trees E."/>
            <person name="Katz L.S."/>
            <person name="Carleton-Romer H.A."/>
            <person name="Stroika S."/>
            <person name="Kucerova Z."/>
            <person name="Roache K.F."/>
            <person name="Sabol A.L."/>
            <person name="Besser J."/>
            <person name="Gerner-Smidt P."/>
        </authorList>
    </citation>
    <scope>NUCLEOTIDE SEQUENCE</scope>
    <source>
        <strain evidence="6">PNUSAS040093</strain>
    </source>
</reference>
<sequence>MSRYDLVERLNGTFRQIEQHLAALTDNLQQHSLLIARVFSLPQVTKEAEHAPLDTIEVTQHLGKEAEALALRHYRHLFIQQQSENRSSKAAVRLPGVLCYQVDNATQLDLENQIQRINQLKTTFEQMVTVESGLPSAARFEWVHRHLPGLITLNAYRTLTLINNPATIRFGWANKHIIKNLSRDEVLSQLKKSLASPRSVPPWTRSVPPWTREQWQFKLEREYQDIAALPQQARLKIKRPVKVQPISRIWYKGQQKQVQHACPTPIIALINTDNGAGVPDIGGLENYDADNIQHRFKPQAQPLRLIIPRLHLYVAD</sequence>
<dbReference type="Gene3D" id="3.50.14.10">
    <property type="entry name" value="Replication terminator Tus, domain 1 superfamily/Replication terminator Tus"/>
    <property type="match status" value="1"/>
</dbReference>
<dbReference type="Gene3D" id="3.30.54.10">
    <property type="match status" value="1"/>
</dbReference>
<dbReference type="GO" id="GO:0005737">
    <property type="term" value="C:cytoplasm"/>
    <property type="evidence" value="ECO:0007669"/>
    <property type="project" value="UniProtKB-SubCell"/>
</dbReference>
<dbReference type="InterPro" id="IPR036384">
    <property type="entry name" value="Tus_sf"/>
</dbReference>
<gene>
    <name evidence="4" type="primary">tus</name>
    <name evidence="6" type="ORF">DMU15_05030</name>
</gene>
<organism evidence="6">
    <name type="scientific">Salmonella enterica</name>
    <name type="common">Salmonella choleraesuis</name>
    <dbReference type="NCBI Taxonomy" id="28901"/>
    <lineage>
        <taxon>Bacteria</taxon>
        <taxon>Pseudomonadati</taxon>
        <taxon>Pseudomonadota</taxon>
        <taxon>Gammaproteobacteria</taxon>
        <taxon>Enterobacterales</taxon>
        <taxon>Enterobacteriaceae</taxon>
        <taxon>Salmonella</taxon>
    </lineage>
</organism>
<dbReference type="Pfam" id="PF05472">
    <property type="entry name" value="Ter"/>
    <property type="match status" value="1"/>
</dbReference>
<comment type="caution">
    <text evidence="6">The sequence shown here is derived from an EMBL/GenBank/DDBJ whole genome shotgun (WGS) entry which is preliminary data.</text>
</comment>
<dbReference type="InterPro" id="IPR008865">
    <property type="entry name" value="DNA_replication_term_site-bd"/>
</dbReference>
<dbReference type="HAMAP" id="MF_00483">
    <property type="entry name" value="Rep_term_Tus"/>
    <property type="match status" value="1"/>
</dbReference>
<comment type="similarity">
    <text evidence="4">Belongs to the Tus family.</text>
</comment>
<accession>A0A5T4TNC6</accession>
<keyword evidence="1 4" id="KW-0963">Cytoplasm</keyword>
<evidence type="ECO:0000256" key="4">
    <source>
        <dbReference type="HAMAP-Rule" id="MF_00483"/>
    </source>
</evidence>
<name>A0A5T4TNC6_SALER</name>
<dbReference type="NCBIfam" id="TIGR02648">
    <property type="entry name" value="rep_term_tus"/>
    <property type="match status" value="1"/>
</dbReference>
<comment type="subcellular location">
    <subcellularLocation>
        <location evidence="4">Cytoplasm</location>
    </subcellularLocation>
</comment>
<dbReference type="EMBL" id="AAGALT010000001">
    <property type="protein sequence ID" value="EBL8692011.1"/>
    <property type="molecule type" value="Genomic_DNA"/>
</dbReference>
<dbReference type="AlphaFoldDB" id="A0A5T4TNC6"/>
<dbReference type="GO" id="GO:0003677">
    <property type="term" value="F:DNA binding"/>
    <property type="evidence" value="ECO:0007669"/>
    <property type="project" value="UniProtKB-UniRule"/>
</dbReference>
<keyword evidence="2 4" id="KW-0235">DNA replication</keyword>
<evidence type="ECO:0000313" key="6">
    <source>
        <dbReference type="EMBL" id="EBL8692011.1"/>
    </source>
</evidence>
<dbReference type="InterPro" id="IPR036381">
    <property type="entry name" value="Tus_dom1"/>
</dbReference>
<comment type="function">
    <text evidence="4">Trans-acting protein required for termination of DNA replication. Binds to DNA replication terminator sequences (terA to terF) to prevent the passage of replication forks. The termination efficiency will be affected by the affinity of this protein for the terminator sequence.</text>
</comment>
<dbReference type="GO" id="GO:0006274">
    <property type="term" value="P:DNA replication termination"/>
    <property type="evidence" value="ECO:0007669"/>
    <property type="project" value="UniProtKB-UniRule"/>
</dbReference>
<evidence type="ECO:0000256" key="5">
    <source>
        <dbReference type="NCBIfam" id="TIGR02648"/>
    </source>
</evidence>
<evidence type="ECO:0000256" key="1">
    <source>
        <dbReference type="ARBA" id="ARBA00022490"/>
    </source>
</evidence>
<keyword evidence="3 4" id="KW-0238">DNA-binding</keyword>
<protein>
    <recommendedName>
        <fullName evidence="4 5">DNA replication terminus site-binding protein</fullName>
        <shortName evidence="4">Ter-binding protein</shortName>
    </recommendedName>
</protein>
<proteinExistence type="inferred from homology"/>
<evidence type="ECO:0000256" key="3">
    <source>
        <dbReference type="ARBA" id="ARBA00023125"/>
    </source>
</evidence>